<evidence type="ECO:0000259" key="1">
    <source>
        <dbReference type="Pfam" id="PF21217"/>
    </source>
</evidence>
<comment type="caution">
    <text evidence="2">The sequence shown here is derived from an EMBL/GenBank/DDBJ whole genome shotgun (WGS) entry which is preliminary data.</text>
</comment>
<organism evidence="2 3">
    <name type="scientific">Thiopseudomonas denitrificans</name>
    <dbReference type="NCBI Taxonomy" id="1501432"/>
    <lineage>
        <taxon>Bacteria</taxon>
        <taxon>Pseudomonadati</taxon>
        <taxon>Pseudomonadota</taxon>
        <taxon>Gammaproteobacteria</taxon>
        <taxon>Pseudomonadales</taxon>
        <taxon>Pseudomonadaceae</taxon>
        <taxon>Thiopseudomonas</taxon>
    </lineage>
</organism>
<evidence type="ECO:0000313" key="3">
    <source>
        <dbReference type="Proteomes" id="UP000294575"/>
    </source>
</evidence>
<dbReference type="RefSeq" id="WP_101496404.1">
    <property type="nucleotide sequence ID" value="NZ_LNJZ01000005.1"/>
</dbReference>
<evidence type="ECO:0000313" key="2">
    <source>
        <dbReference type="EMBL" id="TDQ36210.1"/>
    </source>
</evidence>
<dbReference type="EMBL" id="SNYK01000014">
    <property type="protein sequence ID" value="TDQ36210.1"/>
    <property type="molecule type" value="Genomic_DNA"/>
</dbReference>
<dbReference type="Proteomes" id="UP000294575">
    <property type="component" value="Unassembled WGS sequence"/>
</dbReference>
<dbReference type="OrthoDB" id="3174560at2"/>
<proteinExistence type="predicted"/>
<dbReference type="Gene3D" id="6.20.450.20">
    <property type="match status" value="1"/>
</dbReference>
<dbReference type="AlphaFoldDB" id="A0A4R6TRL1"/>
<dbReference type="Pfam" id="PF21217">
    <property type="entry name" value="PaaA2"/>
    <property type="match status" value="1"/>
</dbReference>
<name>A0A4R6TRL1_9GAMM</name>
<sequence>MTIKLDPLVSEFETQDQADSYDAWVRERIERSMKDDRPRVPHDEAMARITALIEAKTRNAG</sequence>
<accession>A0A4R6TRL1</accession>
<reference evidence="2 3" key="1">
    <citation type="submission" date="2019-03" db="EMBL/GenBank/DDBJ databases">
        <title>Genomic Encyclopedia of Type Strains, Phase IV (KMG-IV): sequencing the most valuable type-strain genomes for metagenomic binning, comparative biology and taxonomic classification.</title>
        <authorList>
            <person name="Goeker M."/>
        </authorList>
    </citation>
    <scope>NUCLEOTIDE SEQUENCE [LARGE SCALE GENOMIC DNA]</scope>
    <source>
        <strain evidence="2 3">DSM 28679</strain>
    </source>
</reference>
<protein>
    <recommendedName>
        <fullName evidence="1">Stability determinant domain-containing protein</fullName>
    </recommendedName>
</protein>
<gene>
    <name evidence="2" type="ORF">DFQ45_11477</name>
</gene>
<feature type="domain" description="Stability determinant" evidence="1">
    <location>
        <begin position="17"/>
        <end position="47"/>
    </location>
</feature>
<keyword evidence="3" id="KW-1185">Reference proteome</keyword>
<dbReference type="InterPro" id="IPR048851">
    <property type="entry name" value="PaaA2_dom"/>
</dbReference>